<dbReference type="InterPro" id="IPR048362">
    <property type="entry name" value="PARG_helical"/>
</dbReference>
<feature type="binding site" evidence="5">
    <location>
        <position position="131"/>
    </location>
    <ligand>
        <name>substrate</name>
    </ligand>
</feature>
<feature type="chain" id="PRO_5042090443" description="poly(ADP-ribose) glycohydrolase" evidence="6">
    <location>
        <begin position="24"/>
        <end position="326"/>
    </location>
</feature>
<feature type="active site" evidence="4">
    <location>
        <position position="132"/>
    </location>
</feature>
<feature type="domain" description="PARG helical" evidence="8">
    <location>
        <begin position="1"/>
        <end position="74"/>
    </location>
</feature>
<feature type="signal peptide" evidence="6">
    <location>
        <begin position="1"/>
        <end position="23"/>
    </location>
</feature>
<feature type="active site" evidence="4">
    <location>
        <position position="133"/>
    </location>
</feature>
<sequence>MSQEQVACLLANAFFLTFSSGYGYQSHSDIPGIDFRRLYQGGIPRKTQEKVKCLLHYFKTVTDDMPEGNITYSRQMVTRDKLPIWQKCRNVFPQLHVSSGGTIEDDGEGMLQVDFANMYIGGGVLGRGCVQEEIRFVICPELILSLLFTEVLTDNEAVVITGSQRYSDYKGYATSFEWAGGHNDKIPRDSWGRRCTQVVAIDAVNVKHNVASQFGGSQMRRELNKAYVGFYDPYNQGFKTAVATGNWGCGAFGGDSRLKALIQLMAAAVAERDICYFTYKDNKLTQDIYDIHKLITDHGLTVGTCSGCILSSYSVLFPPRQNKFKL</sequence>
<evidence type="ECO:0000313" key="9">
    <source>
        <dbReference type="EMBL" id="KAK2178357.1"/>
    </source>
</evidence>
<dbReference type="AlphaFoldDB" id="A0AAD9NPV6"/>
<dbReference type="Pfam" id="PF05028">
    <property type="entry name" value="PARG_cat_C"/>
    <property type="match status" value="1"/>
</dbReference>
<proteinExistence type="inferred from homology"/>
<dbReference type="GO" id="GO:0005975">
    <property type="term" value="P:carbohydrate metabolic process"/>
    <property type="evidence" value="ECO:0007669"/>
    <property type="project" value="InterPro"/>
</dbReference>
<dbReference type="GO" id="GO:0006282">
    <property type="term" value="P:regulation of DNA repair"/>
    <property type="evidence" value="ECO:0007669"/>
    <property type="project" value="InterPro"/>
</dbReference>
<evidence type="ECO:0000256" key="2">
    <source>
        <dbReference type="ARBA" id="ARBA00012255"/>
    </source>
</evidence>
<feature type="active site" evidence="4">
    <location>
        <position position="114"/>
    </location>
</feature>
<dbReference type="PANTHER" id="PTHR12837:SF15">
    <property type="entry name" value="POLY(ADP-RIBOSE) GLYCOHYDROLASE"/>
    <property type="match status" value="1"/>
</dbReference>
<evidence type="ECO:0000259" key="7">
    <source>
        <dbReference type="Pfam" id="PF05028"/>
    </source>
</evidence>
<dbReference type="PANTHER" id="PTHR12837">
    <property type="entry name" value="POLY ADP-RIBOSE GLYCOHYDROLASE"/>
    <property type="match status" value="1"/>
</dbReference>
<protein>
    <recommendedName>
        <fullName evidence="2">poly(ADP-ribose) glycohydrolase</fullName>
        <ecNumber evidence="2">3.2.1.143</ecNumber>
    </recommendedName>
</protein>
<evidence type="ECO:0000256" key="5">
    <source>
        <dbReference type="PIRSR" id="PIRSR607724-2"/>
    </source>
</evidence>
<reference evidence="9" key="1">
    <citation type="journal article" date="2023" name="Mol. Biol. Evol.">
        <title>Third-Generation Sequencing Reveals the Adaptive Role of the Epigenome in Three Deep-Sea Polychaetes.</title>
        <authorList>
            <person name="Perez M."/>
            <person name="Aroh O."/>
            <person name="Sun Y."/>
            <person name="Lan Y."/>
            <person name="Juniper S.K."/>
            <person name="Young C.R."/>
            <person name="Angers B."/>
            <person name="Qian P.Y."/>
        </authorList>
    </citation>
    <scope>NUCLEOTIDE SEQUENCE</scope>
    <source>
        <strain evidence="9">R07B-5</strain>
    </source>
</reference>
<evidence type="ECO:0000256" key="3">
    <source>
        <dbReference type="ARBA" id="ARBA00022801"/>
    </source>
</evidence>
<evidence type="ECO:0000256" key="6">
    <source>
        <dbReference type="SAM" id="SignalP"/>
    </source>
</evidence>
<dbReference type="InterPro" id="IPR046372">
    <property type="entry name" value="PARG_cat_C"/>
</dbReference>
<dbReference type="GO" id="GO:0005634">
    <property type="term" value="C:nucleus"/>
    <property type="evidence" value="ECO:0007669"/>
    <property type="project" value="TreeGrafter"/>
</dbReference>
<dbReference type="EC" id="3.2.1.143" evidence="2"/>
<dbReference type="EMBL" id="JAODUO010000546">
    <property type="protein sequence ID" value="KAK2178357.1"/>
    <property type="molecule type" value="Genomic_DNA"/>
</dbReference>
<dbReference type="Pfam" id="PF20811">
    <property type="entry name" value="PARG_cat_N"/>
    <property type="match status" value="1"/>
</dbReference>
<comment type="similarity">
    <text evidence="1">Belongs to the poly(ADP-ribose) glycohydrolase family.</text>
</comment>
<organism evidence="9 10">
    <name type="scientific">Ridgeia piscesae</name>
    <name type="common">Tubeworm</name>
    <dbReference type="NCBI Taxonomy" id="27915"/>
    <lineage>
        <taxon>Eukaryota</taxon>
        <taxon>Metazoa</taxon>
        <taxon>Spiralia</taxon>
        <taxon>Lophotrochozoa</taxon>
        <taxon>Annelida</taxon>
        <taxon>Polychaeta</taxon>
        <taxon>Sedentaria</taxon>
        <taxon>Canalipalpata</taxon>
        <taxon>Sabellida</taxon>
        <taxon>Siboglinidae</taxon>
        <taxon>Ridgeia</taxon>
    </lineage>
</organism>
<comment type="caution">
    <text evidence="9">The sequence shown here is derived from an EMBL/GenBank/DDBJ whole genome shotgun (WGS) entry which is preliminary data.</text>
</comment>
<dbReference type="InterPro" id="IPR007724">
    <property type="entry name" value="Poly_GlycHdrlase"/>
</dbReference>
<dbReference type="GO" id="GO:0005737">
    <property type="term" value="C:cytoplasm"/>
    <property type="evidence" value="ECO:0007669"/>
    <property type="project" value="TreeGrafter"/>
</dbReference>
<feature type="binding site" evidence="5">
    <location>
        <position position="172"/>
    </location>
    <ligand>
        <name>substrate</name>
    </ligand>
</feature>
<feature type="domain" description="PARG catalytic Macro" evidence="7">
    <location>
        <begin position="83"/>
        <end position="285"/>
    </location>
</feature>
<dbReference type="GO" id="GO:0004649">
    <property type="term" value="F:poly(ADP-ribose) glycohydrolase activity"/>
    <property type="evidence" value="ECO:0007669"/>
    <property type="project" value="UniProtKB-EC"/>
</dbReference>
<dbReference type="GO" id="GO:1990966">
    <property type="term" value="P:ATP generation from poly-ADP-D-ribose"/>
    <property type="evidence" value="ECO:0007669"/>
    <property type="project" value="TreeGrafter"/>
</dbReference>
<name>A0AAD9NPV6_RIDPI</name>
<feature type="binding site" evidence="5">
    <location>
        <position position="117"/>
    </location>
    <ligand>
        <name>substrate</name>
    </ligand>
</feature>
<dbReference type="GO" id="GO:0009225">
    <property type="term" value="P:nucleotide-sugar metabolic process"/>
    <property type="evidence" value="ECO:0007669"/>
    <property type="project" value="TreeGrafter"/>
</dbReference>
<evidence type="ECO:0000256" key="4">
    <source>
        <dbReference type="PIRSR" id="PIRSR607724-1"/>
    </source>
</evidence>
<keyword evidence="6" id="KW-0732">Signal</keyword>
<dbReference type="Proteomes" id="UP001209878">
    <property type="component" value="Unassembled WGS sequence"/>
</dbReference>
<accession>A0AAD9NPV6</accession>
<keyword evidence="3" id="KW-0378">Hydrolase</keyword>
<evidence type="ECO:0000313" key="10">
    <source>
        <dbReference type="Proteomes" id="UP001209878"/>
    </source>
</evidence>
<keyword evidence="10" id="KW-1185">Reference proteome</keyword>
<evidence type="ECO:0000259" key="8">
    <source>
        <dbReference type="Pfam" id="PF20811"/>
    </source>
</evidence>
<evidence type="ECO:0000256" key="1">
    <source>
        <dbReference type="ARBA" id="ARBA00009545"/>
    </source>
</evidence>
<gene>
    <name evidence="9" type="ORF">NP493_546g02036</name>
</gene>